<organism evidence="7 8">
    <name type="scientific">Actinopolyspora mortivallis</name>
    <dbReference type="NCBI Taxonomy" id="33906"/>
    <lineage>
        <taxon>Bacteria</taxon>
        <taxon>Bacillati</taxon>
        <taxon>Actinomycetota</taxon>
        <taxon>Actinomycetes</taxon>
        <taxon>Actinopolysporales</taxon>
        <taxon>Actinopolysporaceae</taxon>
        <taxon>Actinopolyspora</taxon>
    </lineage>
</organism>
<dbReference type="Pfam" id="PF00294">
    <property type="entry name" value="PfkB"/>
    <property type="match status" value="1"/>
</dbReference>
<dbReference type="Gene3D" id="3.40.1190.20">
    <property type="match status" value="1"/>
</dbReference>
<dbReference type="InterPro" id="IPR002173">
    <property type="entry name" value="Carboh/pur_kinase_PfkB_CS"/>
</dbReference>
<dbReference type="InterPro" id="IPR011611">
    <property type="entry name" value="PfkB_dom"/>
</dbReference>
<evidence type="ECO:0000313" key="8">
    <source>
        <dbReference type="Proteomes" id="UP000239352"/>
    </source>
</evidence>
<comment type="caution">
    <text evidence="7">The sequence shown here is derived from an EMBL/GenBank/DDBJ whole genome shotgun (WGS) entry which is preliminary data.</text>
</comment>
<dbReference type="SUPFAM" id="SSF53613">
    <property type="entry name" value="Ribokinase-like"/>
    <property type="match status" value="1"/>
</dbReference>
<evidence type="ECO:0000259" key="6">
    <source>
        <dbReference type="Pfam" id="PF00294"/>
    </source>
</evidence>
<evidence type="ECO:0000256" key="3">
    <source>
        <dbReference type="ARBA" id="ARBA00022741"/>
    </source>
</evidence>
<comment type="similarity">
    <text evidence="1">Belongs to the carbohydrate kinase PfkB family.</text>
</comment>
<keyword evidence="8" id="KW-1185">Reference proteome</keyword>
<evidence type="ECO:0000256" key="1">
    <source>
        <dbReference type="ARBA" id="ARBA00010688"/>
    </source>
</evidence>
<gene>
    <name evidence="7" type="ORF">CEP50_09200</name>
</gene>
<sequence>MIVVGGEALVDLVPDGGVPSGELAPLVPRLGGGPYNVAIALGRLGAKAALLSRISGDTFGRALFRRLVTSGVDTSLVQRGDERTPLAVALPDEEGRVDYDFRVHDTADRLVSDPGPLPSRTRAVALGTLSLVLEPGAGVYETVLRRESERGVLVALDPNVRSALVPDPVAYRRRFEGWLPHVDLLKLSDEDARWLDAGSGREPMTSARRWVGRGPSAVVVTHGGAGMSVVTRHGTCVEVAGPDSPVVDTIGAGDTVQAALLSWLDQRNLLGRDGLAATGAAEWREALDFATRAAAVTCSRAGAEPPRAVELVTGGPSVER</sequence>
<dbReference type="InParanoid" id="A0A2T0GX47"/>
<dbReference type="PANTHER" id="PTHR43085">
    <property type="entry name" value="HEXOKINASE FAMILY MEMBER"/>
    <property type="match status" value="1"/>
</dbReference>
<evidence type="ECO:0000256" key="2">
    <source>
        <dbReference type="ARBA" id="ARBA00022679"/>
    </source>
</evidence>
<evidence type="ECO:0000256" key="4">
    <source>
        <dbReference type="ARBA" id="ARBA00022777"/>
    </source>
</evidence>
<dbReference type="EMBL" id="PVSR01000011">
    <property type="protein sequence ID" value="PRW63682.1"/>
    <property type="molecule type" value="Genomic_DNA"/>
</dbReference>
<dbReference type="RefSeq" id="WP_106113569.1">
    <property type="nucleotide sequence ID" value="NZ_PVSR01000011.1"/>
</dbReference>
<dbReference type="InterPro" id="IPR050306">
    <property type="entry name" value="PfkB_Carbo_kinase"/>
</dbReference>
<evidence type="ECO:0000313" key="7">
    <source>
        <dbReference type="EMBL" id="PRW63682.1"/>
    </source>
</evidence>
<dbReference type="InterPro" id="IPR029056">
    <property type="entry name" value="Ribokinase-like"/>
</dbReference>
<keyword evidence="3" id="KW-0547">Nucleotide-binding</keyword>
<keyword evidence="2" id="KW-0808">Transferase</keyword>
<evidence type="ECO:0000256" key="5">
    <source>
        <dbReference type="ARBA" id="ARBA00022840"/>
    </source>
</evidence>
<proteinExistence type="inferred from homology"/>
<keyword evidence="5" id="KW-0067">ATP-binding</keyword>
<reference evidence="7 8" key="1">
    <citation type="submission" date="2018-03" db="EMBL/GenBank/DDBJ databases">
        <title>Actinopolyspora mortivallis from Sahara, screening for active biomolecules.</title>
        <authorList>
            <person name="Selama O."/>
            <person name="Wellington E.M.H."/>
            <person name="Hacene H."/>
        </authorList>
    </citation>
    <scope>NUCLEOTIDE SEQUENCE [LARGE SCALE GENOMIC DNA]</scope>
    <source>
        <strain evidence="7 8">M5A</strain>
    </source>
</reference>
<keyword evidence="4 7" id="KW-0418">Kinase</keyword>
<dbReference type="Proteomes" id="UP000239352">
    <property type="component" value="Unassembled WGS sequence"/>
</dbReference>
<feature type="domain" description="Carbohydrate kinase PfkB" evidence="6">
    <location>
        <begin position="2"/>
        <end position="305"/>
    </location>
</feature>
<accession>A0A2T0GX47</accession>
<dbReference type="GO" id="GO:0005524">
    <property type="term" value="F:ATP binding"/>
    <property type="evidence" value="ECO:0007669"/>
    <property type="project" value="UniProtKB-KW"/>
</dbReference>
<name>A0A2T0GX47_ACTMO</name>
<dbReference type="CDD" id="cd01167">
    <property type="entry name" value="bac_FRK"/>
    <property type="match status" value="1"/>
</dbReference>
<dbReference type="PROSITE" id="PS00584">
    <property type="entry name" value="PFKB_KINASES_2"/>
    <property type="match status" value="1"/>
</dbReference>
<protein>
    <submittedName>
        <fullName evidence="7">Carbohydrate kinase</fullName>
    </submittedName>
</protein>
<dbReference type="PANTHER" id="PTHR43085:SF1">
    <property type="entry name" value="PSEUDOURIDINE KINASE-RELATED"/>
    <property type="match status" value="1"/>
</dbReference>
<dbReference type="GO" id="GO:0016301">
    <property type="term" value="F:kinase activity"/>
    <property type="evidence" value="ECO:0007669"/>
    <property type="project" value="UniProtKB-KW"/>
</dbReference>
<dbReference type="AlphaFoldDB" id="A0A2T0GX47"/>
<dbReference type="STRING" id="1050202.GCA_000384035_01351"/>